<dbReference type="Proteomes" id="UP001249394">
    <property type="component" value="Chromosome"/>
</dbReference>
<dbReference type="Pfam" id="PF20028">
    <property type="entry name" value="VMAP-C"/>
    <property type="match status" value="1"/>
</dbReference>
<evidence type="ECO:0000259" key="1">
    <source>
        <dbReference type="Pfam" id="PF20028"/>
    </source>
</evidence>
<keyword evidence="3" id="KW-1185">Reference proteome</keyword>
<sequence length="720" mass="78555">MPWFSPPGPSRPATVSVFPPSGSRKCVGAGVLLPGSRVLTAAHVVNLALGRENEYDAAHPGKETVLRVRVGGHWQDARVMVWIPVRERTELRWKGDLAVLELPQSLPPNLAPPTWRPVSEGLPVCAWHPAGPAEFSLARCKVVAVEAEFAYAVVDGGDTGATIQHGYSGGPIWCDDDRAVVGMVVGKVKGDEERAHHPDQVRRRSWCLPTQRVREELAAAGAAHLLDVPPDTDEPDTSSEAFDVADILNRKLDGTKELAESGRVVARKCGLCHPHDRSGPSVEEFARVLLTHPRALAELTHVLSAAKPGAVAELLEVSARIPQCALLTHAERGRLDTLLASLPHRIIATFPALVLDALPDIDLPAALLTDADWLDAGTVAAPLAALLDQLERNRRAPATERPHSPLLPALVCLVLHVAAVSPDPYAAELVGWCTKVVRRTQGHQAALEERLAHARELAARLRAPNQNAPRLLVRLRRVSGEGDSCLFTLRMWRRETTTWQRVRIDEQQAHDTVGTAAKIFTAASVLWRTGALPIVELLLDRADLDLNPHWWMAPGPLNTHRALGVEFPVVFTCPELVEQGSDAEFLRERKKRLHRGVLVRLEASVSSLDEVYGRLAGEMDAVGAVIGEVDPAFRELVVQYCLAAGMPVVLFGRGDKGWSHAESLLARVPPAALPQAVREYRRDTIKEPAVHLGRPVLAWCDDNGPPPEDLYLDDPSEELT</sequence>
<gene>
    <name evidence="2" type="ORF">RI060_20325</name>
</gene>
<evidence type="ECO:0000313" key="3">
    <source>
        <dbReference type="Proteomes" id="UP001249394"/>
    </source>
</evidence>
<organism evidence="2 3">
    <name type="scientific">Streptomyces violaceus</name>
    <name type="common">Streptomyces venezuelae</name>
    <dbReference type="NCBI Taxonomy" id="1936"/>
    <lineage>
        <taxon>Bacteria</taxon>
        <taxon>Bacillati</taxon>
        <taxon>Actinomycetota</taxon>
        <taxon>Actinomycetes</taxon>
        <taxon>Kitasatosporales</taxon>
        <taxon>Streptomycetaceae</taxon>
        <taxon>Streptomyces</taxon>
    </lineage>
</organism>
<protein>
    <submittedName>
        <fullName evidence="2">Trypsin-like peptidase domain-containing protein</fullName>
    </submittedName>
</protein>
<dbReference type="SUPFAM" id="SSF50494">
    <property type="entry name" value="Trypsin-like serine proteases"/>
    <property type="match status" value="1"/>
</dbReference>
<evidence type="ECO:0000313" key="2">
    <source>
        <dbReference type="EMBL" id="WND19552.1"/>
    </source>
</evidence>
<reference evidence="2 3" key="1">
    <citation type="submission" date="2023-09" db="EMBL/GenBank/DDBJ databases">
        <title>The genome sequence of Streptomyces anthocyanicus.</title>
        <authorList>
            <person name="Mo P."/>
        </authorList>
    </citation>
    <scope>NUCLEOTIDE SEQUENCE [LARGE SCALE GENOMIC DNA]</scope>
    <source>
        <strain evidence="2 3">JCM 4387</strain>
    </source>
</reference>
<feature type="domain" description="vWA-MoxR associated protein C-terminal" evidence="1">
    <location>
        <begin position="487"/>
        <end position="699"/>
    </location>
</feature>
<dbReference type="EMBL" id="CP134213">
    <property type="protein sequence ID" value="WND19552.1"/>
    <property type="molecule type" value="Genomic_DNA"/>
</dbReference>
<dbReference type="Pfam" id="PF13365">
    <property type="entry name" value="Trypsin_2"/>
    <property type="match status" value="1"/>
</dbReference>
<dbReference type="InterPro" id="IPR045450">
    <property type="entry name" value="VMAP_C"/>
</dbReference>
<accession>A0ABY9UFC5</accession>
<dbReference type="InterPro" id="IPR009003">
    <property type="entry name" value="Peptidase_S1_PA"/>
</dbReference>
<name>A0ABY9UFC5_STRVL</name>
<proteinExistence type="predicted"/>